<keyword evidence="2" id="KW-0732">Signal</keyword>
<dbReference type="Proteomes" id="UP000462066">
    <property type="component" value="Unassembled WGS sequence"/>
</dbReference>
<organism evidence="3 4">
    <name type="scientific">Pseudoxanthomonas broegbernensis</name>
    <dbReference type="NCBI Taxonomy" id="83619"/>
    <lineage>
        <taxon>Bacteria</taxon>
        <taxon>Pseudomonadati</taxon>
        <taxon>Pseudomonadota</taxon>
        <taxon>Gammaproteobacteria</taxon>
        <taxon>Lysobacterales</taxon>
        <taxon>Lysobacteraceae</taxon>
        <taxon>Pseudoxanthomonas</taxon>
    </lineage>
</organism>
<gene>
    <name evidence="3" type="ORF">B1992_04670</name>
</gene>
<sequence length="269" mass="27030">MPWLVAGVLVAGPLGFLLARQAAPAPQADAAPAAVVADAGTTATPPAAAPLPPAAAPPDTDTSQAPVAAATGVAMTADPAPVADPAAPVAAPSPATPVVAASTDAAPPAPPAPSTAERDVQVVASKIEVSVSDGSSNRRGTVDAVDADAARVREAMAALHVAVGDGDDVAVHAAIERLQSLLPAQSLTLLRARAWAAHGRGDLTEAGRLYRTILDRVPDDEHAGINLALLDARRGDVDGARARLDRLASRSARSPQVLRALAELEATQR</sequence>
<evidence type="ECO:0000256" key="2">
    <source>
        <dbReference type="SAM" id="SignalP"/>
    </source>
</evidence>
<feature type="region of interest" description="Disordered" evidence="1">
    <location>
        <begin position="27"/>
        <end position="64"/>
    </location>
</feature>
<dbReference type="InterPro" id="IPR011990">
    <property type="entry name" value="TPR-like_helical_dom_sf"/>
</dbReference>
<evidence type="ECO:0000313" key="3">
    <source>
        <dbReference type="EMBL" id="KAF1687277.1"/>
    </source>
</evidence>
<evidence type="ECO:0000313" key="4">
    <source>
        <dbReference type="Proteomes" id="UP000462066"/>
    </source>
</evidence>
<comment type="caution">
    <text evidence="3">The sequence shown here is derived from an EMBL/GenBank/DDBJ whole genome shotgun (WGS) entry which is preliminary data.</text>
</comment>
<dbReference type="Pfam" id="PF14559">
    <property type="entry name" value="TPR_19"/>
    <property type="match status" value="1"/>
</dbReference>
<feature type="signal peptide" evidence="2">
    <location>
        <begin position="1"/>
        <end position="22"/>
    </location>
</feature>
<feature type="compositionally biased region" description="Low complexity" evidence="1">
    <location>
        <begin position="84"/>
        <end position="106"/>
    </location>
</feature>
<keyword evidence="4" id="KW-1185">Reference proteome</keyword>
<dbReference type="Gene3D" id="1.25.40.10">
    <property type="entry name" value="Tetratricopeptide repeat domain"/>
    <property type="match status" value="1"/>
</dbReference>
<feature type="chain" id="PRO_5031380603" description="Tetratricopeptide repeat protein" evidence="2">
    <location>
        <begin position="23"/>
        <end position="269"/>
    </location>
</feature>
<protein>
    <recommendedName>
        <fullName evidence="5">Tetratricopeptide repeat protein</fullName>
    </recommendedName>
</protein>
<feature type="region of interest" description="Disordered" evidence="1">
    <location>
        <begin position="84"/>
        <end position="118"/>
    </location>
</feature>
<evidence type="ECO:0000256" key="1">
    <source>
        <dbReference type="SAM" id="MobiDB-lite"/>
    </source>
</evidence>
<accession>A0A7V8GNS1</accession>
<dbReference type="SUPFAM" id="SSF48452">
    <property type="entry name" value="TPR-like"/>
    <property type="match status" value="1"/>
</dbReference>
<proteinExistence type="predicted"/>
<reference evidence="3 4" key="1">
    <citation type="submission" date="2017-10" db="EMBL/GenBank/DDBJ databases">
        <title>Whole genome sequencing of Pseudoxanthomonas broegbernensis DSM 12573(T).</title>
        <authorList>
            <person name="Kumar S."/>
            <person name="Bansal K."/>
            <person name="Kaur A."/>
            <person name="Patil P."/>
            <person name="Sharma S."/>
            <person name="Patil P.B."/>
        </authorList>
    </citation>
    <scope>NUCLEOTIDE SEQUENCE [LARGE SCALE GENOMIC DNA]</scope>
    <source>
        <strain evidence="3 4">DSM 12573</strain>
    </source>
</reference>
<dbReference type="AlphaFoldDB" id="A0A7V8GNS1"/>
<feature type="compositionally biased region" description="Low complexity" evidence="1">
    <location>
        <begin position="27"/>
        <end position="46"/>
    </location>
</feature>
<name>A0A7V8GNS1_9GAMM</name>
<dbReference type="EMBL" id="MWIP01000003">
    <property type="protein sequence ID" value="KAF1687277.1"/>
    <property type="molecule type" value="Genomic_DNA"/>
</dbReference>
<feature type="compositionally biased region" description="Pro residues" evidence="1">
    <location>
        <begin position="47"/>
        <end position="56"/>
    </location>
</feature>
<evidence type="ECO:0008006" key="5">
    <source>
        <dbReference type="Google" id="ProtNLM"/>
    </source>
</evidence>